<dbReference type="InterPro" id="IPR029035">
    <property type="entry name" value="DHS-like_NAD/FAD-binding_dom"/>
</dbReference>
<dbReference type="AlphaFoldDB" id="A0A6N7IQF1"/>
<evidence type="ECO:0000313" key="1">
    <source>
        <dbReference type="EMBL" id="MQL52252.1"/>
    </source>
</evidence>
<proteinExistence type="predicted"/>
<reference evidence="1 2" key="1">
    <citation type="submission" date="2019-10" db="EMBL/GenBank/DDBJ databases">
        <title>Comparative genomics of sulfur disproportionating microorganisms.</title>
        <authorList>
            <person name="Ward L.M."/>
            <person name="Bertran E."/>
            <person name="Johnston D."/>
        </authorList>
    </citation>
    <scope>NUCLEOTIDE SEQUENCE [LARGE SCALE GENOMIC DNA]</scope>
    <source>
        <strain evidence="1 2">DSM 14055</strain>
    </source>
</reference>
<dbReference type="Pfam" id="PF13289">
    <property type="entry name" value="SIR2_2"/>
    <property type="match status" value="1"/>
</dbReference>
<keyword evidence="2" id="KW-1185">Reference proteome</keyword>
<name>A0A6N7IQF1_9FIRM</name>
<organism evidence="1 2">
    <name type="scientific">Desulfofundulus thermobenzoicus</name>
    <dbReference type="NCBI Taxonomy" id="29376"/>
    <lineage>
        <taxon>Bacteria</taxon>
        <taxon>Bacillati</taxon>
        <taxon>Bacillota</taxon>
        <taxon>Clostridia</taxon>
        <taxon>Eubacteriales</taxon>
        <taxon>Peptococcaceae</taxon>
        <taxon>Desulfofundulus</taxon>
    </lineage>
</organism>
<sequence>MVASRDPKPIFERLIGRLLDGMVVPFIGAGVSIDAKHRGGISGLTKTNCMCKRVLLALFDKKCHAREGDHCASCVVRKEIESYPIKEISFDKACELWEWSCPGDRGGGTSRRCELIREILKVPEFANVEPADAHYYLAFLAREGLIDEVITTNYDTCIEEAYCNTFGFSNAPGGDDSPAVVIRDLAEYRANGGKRFTEGKDKRRCLKVYKINGCASMLRTKCMNECRDYCKNILLTERDLQDWGKRGWARDLFRDRLRSRALLFSGFGSDEPQVRHTALQVCEEFASEERDTATNRSRNSDTIWEKPNAPFIVAYVNTLSFSQAQIMRAYAPYEDVSLSPEKTNSNVFLGSDVHFFDAGGSSGEQQLPANLFWKRLFQAAFWRLLRRACGRESAIVSFFLLVLPCAFALLNEALDWFIYRNGEECIFGRFPEMLDLAEDKGRMIPLARWVERVRTIRPEIVRGLYHPLVDRPVLIPTVLLLVYLIIGNNDQKSDISWEELRAKINVDDSPLGLSIDGCQTFGDAGVRLYIAHRNVAEQLPKQVEWHGYKEMTVAIQIVINPWRARTSRVNLVDGKGNKVKVVTVRQISILELFGYATSVPEAIKRFHERLRTTFLLIDPGRARLHHRSKLLRSGGDDDGRYEFK</sequence>
<dbReference type="OrthoDB" id="2077946at2"/>
<dbReference type="RefSeq" id="WP_152946168.1">
    <property type="nucleotide sequence ID" value="NZ_WHYR01000018.1"/>
</dbReference>
<dbReference type="EMBL" id="WHYR01000018">
    <property type="protein sequence ID" value="MQL52252.1"/>
    <property type="molecule type" value="Genomic_DNA"/>
</dbReference>
<dbReference type="Gene3D" id="3.40.50.1220">
    <property type="entry name" value="TPP-binding domain"/>
    <property type="match status" value="1"/>
</dbReference>
<evidence type="ECO:0000313" key="2">
    <source>
        <dbReference type="Proteomes" id="UP000441717"/>
    </source>
</evidence>
<comment type="caution">
    <text evidence="1">The sequence shown here is derived from an EMBL/GenBank/DDBJ whole genome shotgun (WGS) entry which is preliminary data.</text>
</comment>
<dbReference type="Proteomes" id="UP000441717">
    <property type="component" value="Unassembled WGS sequence"/>
</dbReference>
<accession>A0A6N7IQF1</accession>
<protein>
    <submittedName>
        <fullName evidence="1">Uncharacterized protein</fullName>
    </submittedName>
</protein>
<dbReference type="SUPFAM" id="SSF52467">
    <property type="entry name" value="DHS-like NAD/FAD-binding domain"/>
    <property type="match status" value="1"/>
</dbReference>
<gene>
    <name evidence="1" type="ORF">GFC01_08205</name>
</gene>